<dbReference type="InterPro" id="IPR001608">
    <property type="entry name" value="Ala_racemase_N"/>
</dbReference>
<dbReference type="GO" id="GO:0008721">
    <property type="term" value="F:D-serine ammonia-lyase activity"/>
    <property type="evidence" value="ECO:0007669"/>
    <property type="project" value="TreeGrafter"/>
</dbReference>
<dbReference type="InterPro" id="IPR026956">
    <property type="entry name" value="D-ser_dehydrat-like_dom"/>
</dbReference>
<dbReference type="GO" id="GO:0036088">
    <property type="term" value="P:D-serine catabolic process"/>
    <property type="evidence" value="ECO:0007669"/>
    <property type="project" value="TreeGrafter"/>
</dbReference>
<keyword evidence="5" id="KW-1185">Reference proteome</keyword>
<protein>
    <submittedName>
        <fullName evidence="4">D-3-hydroxyaspartate aldolase</fullName>
        <ecNumber evidence="4">4.1.3.-</ecNumber>
    </submittedName>
</protein>
<dbReference type="Gene3D" id="3.20.20.10">
    <property type="entry name" value="Alanine racemase"/>
    <property type="match status" value="1"/>
</dbReference>
<dbReference type="Pfam" id="PF01168">
    <property type="entry name" value="Ala_racemase_N"/>
    <property type="match status" value="1"/>
</dbReference>
<evidence type="ECO:0000313" key="5">
    <source>
        <dbReference type="Proteomes" id="UP000000374"/>
    </source>
</evidence>
<dbReference type="OrthoDB" id="9772497at2"/>
<dbReference type="KEGG" id="vei:Veis_3378"/>
<evidence type="ECO:0000256" key="1">
    <source>
        <dbReference type="ARBA" id="ARBA00005323"/>
    </source>
</evidence>
<keyword evidence="2 4" id="KW-0456">Lyase</keyword>
<feature type="domain" description="D-serine dehydratase-like" evidence="3">
    <location>
        <begin position="268"/>
        <end position="355"/>
    </location>
</feature>
<dbReference type="AlphaFoldDB" id="A1WN93"/>
<dbReference type="GeneID" id="76461810"/>
<dbReference type="EC" id="4.1.3.-" evidence="4"/>
<dbReference type="HOGENOM" id="CLU_031639_2_0_4"/>
<dbReference type="RefSeq" id="WP_011811092.1">
    <property type="nucleotide sequence ID" value="NC_008786.1"/>
</dbReference>
<dbReference type="SUPFAM" id="SSF51419">
    <property type="entry name" value="PLP-binding barrel"/>
    <property type="match status" value="1"/>
</dbReference>
<accession>A1WN93</accession>
<dbReference type="PANTHER" id="PTHR28004">
    <property type="entry name" value="ZGC:162816-RELATED"/>
    <property type="match status" value="1"/>
</dbReference>
<dbReference type="PANTHER" id="PTHR28004:SF2">
    <property type="entry name" value="D-SERINE DEHYDRATASE"/>
    <property type="match status" value="1"/>
</dbReference>
<dbReference type="CDD" id="cd06819">
    <property type="entry name" value="PLPDE_III_LS_D-TA"/>
    <property type="match status" value="1"/>
</dbReference>
<dbReference type="eggNOG" id="COG3616">
    <property type="taxonomic scope" value="Bacteria"/>
</dbReference>
<evidence type="ECO:0000256" key="2">
    <source>
        <dbReference type="ARBA" id="ARBA00023239"/>
    </source>
</evidence>
<dbReference type="InterPro" id="IPR042208">
    <property type="entry name" value="D-ser_dehydrat-like_sf"/>
</dbReference>
<sequence length="372" mass="39843">MNFVPARIGDAVTEIDTPALIVDLDAFERNMKKMAAFADLAGIRLRPHAKTHRCAAIALKQIQMGAVGQCCQKVGEAEALVQGGVRDIFVSNEVLDIRKLRRLAALAKSTTISLCFDALEQVDAASKAAQEFDVELGALVEIDLGMRRCGVVPGDAAAALAKYIEAAPGLKFLGLQAYQGKAQHVREYADREKAIEAAATAVRLSIDAIKREGLRCQVITGGGTGTYMFEGLSRLWTELQCGSYIFMDGEYSAIEGSDGEPYAEFEQSLFILTTVMSTAVSGRAIVDAGLKSYTLEKGLPAVHSHNDMRLVAASDEHGVIALDGGVVLPLGTTIKLAPSHCDPTVNLHDFYICVRNGRVEALWPISARGASS</sequence>
<comment type="similarity">
    <text evidence="1">Belongs to the DSD1 family.</text>
</comment>
<dbReference type="SMART" id="SM01119">
    <property type="entry name" value="D-ser_dehydrat"/>
    <property type="match status" value="1"/>
</dbReference>
<reference evidence="5" key="1">
    <citation type="submission" date="2006-12" db="EMBL/GenBank/DDBJ databases">
        <title>Complete sequence of chromosome 1 of Verminephrobacter eiseniae EF01-2.</title>
        <authorList>
            <person name="Copeland A."/>
            <person name="Lucas S."/>
            <person name="Lapidus A."/>
            <person name="Barry K."/>
            <person name="Detter J.C."/>
            <person name="Glavina del Rio T."/>
            <person name="Dalin E."/>
            <person name="Tice H."/>
            <person name="Pitluck S."/>
            <person name="Chertkov O."/>
            <person name="Brettin T."/>
            <person name="Bruce D."/>
            <person name="Han C."/>
            <person name="Tapia R."/>
            <person name="Gilna P."/>
            <person name="Schmutz J."/>
            <person name="Larimer F."/>
            <person name="Land M."/>
            <person name="Hauser L."/>
            <person name="Kyrpides N."/>
            <person name="Kim E."/>
            <person name="Stahl D."/>
            <person name="Richardson P."/>
        </authorList>
    </citation>
    <scope>NUCLEOTIDE SEQUENCE [LARGE SCALE GENOMIC DNA]</scope>
    <source>
        <strain evidence="5">EF01-2</strain>
    </source>
</reference>
<dbReference type="Gene3D" id="2.40.37.20">
    <property type="entry name" value="D-serine dehydratase-like domain"/>
    <property type="match status" value="1"/>
</dbReference>
<dbReference type="Pfam" id="PF14031">
    <property type="entry name" value="D-ser_dehydrat"/>
    <property type="match status" value="1"/>
</dbReference>
<gene>
    <name evidence="4" type="ordered locus">Veis_3378</name>
</gene>
<organism evidence="4 5">
    <name type="scientific">Verminephrobacter eiseniae (strain EF01-2)</name>
    <dbReference type="NCBI Taxonomy" id="391735"/>
    <lineage>
        <taxon>Bacteria</taxon>
        <taxon>Pseudomonadati</taxon>
        <taxon>Pseudomonadota</taxon>
        <taxon>Betaproteobacteria</taxon>
        <taxon>Burkholderiales</taxon>
        <taxon>Comamonadaceae</taxon>
        <taxon>Verminephrobacter</taxon>
    </lineage>
</organism>
<evidence type="ECO:0000313" key="4">
    <source>
        <dbReference type="EMBL" id="ABM59100.1"/>
    </source>
</evidence>
<proteinExistence type="inferred from homology"/>
<name>A1WN93_VEREI</name>
<dbReference type="Proteomes" id="UP000000374">
    <property type="component" value="Chromosome"/>
</dbReference>
<dbReference type="EMBL" id="CP000542">
    <property type="protein sequence ID" value="ABM59100.1"/>
    <property type="molecule type" value="Genomic_DNA"/>
</dbReference>
<evidence type="ECO:0000259" key="3">
    <source>
        <dbReference type="SMART" id="SM01119"/>
    </source>
</evidence>
<dbReference type="InterPro" id="IPR051466">
    <property type="entry name" value="D-amino_acid_metab_enzyme"/>
</dbReference>
<dbReference type="InterPro" id="IPR029066">
    <property type="entry name" value="PLP-binding_barrel"/>
</dbReference>